<dbReference type="InterPro" id="IPR010288">
    <property type="entry name" value="EcsB_ABC"/>
</dbReference>
<dbReference type="AlphaFoldDB" id="A0A1G8XDV2"/>
<dbReference type="Pfam" id="PF05975">
    <property type="entry name" value="EcsB"/>
    <property type="match status" value="1"/>
</dbReference>
<dbReference type="Proteomes" id="UP000198694">
    <property type="component" value="Unassembled WGS sequence"/>
</dbReference>
<feature type="transmembrane region" description="Helical" evidence="1">
    <location>
        <begin position="103"/>
        <end position="125"/>
    </location>
</feature>
<dbReference type="RefSeq" id="WP_093212127.1">
    <property type="nucleotide sequence ID" value="NZ_FNFL01000001.1"/>
</dbReference>
<evidence type="ECO:0000313" key="3">
    <source>
        <dbReference type="Proteomes" id="UP000198694"/>
    </source>
</evidence>
<feature type="transmembrane region" description="Helical" evidence="1">
    <location>
        <begin position="355"/>
        <end position="374"/>
    </location>
</feature>
<dbReference type="EMBL" id="FNFL01000001">
    <property type="protein sequence ID" value="SDJ88651.1"/>
    <property type="molecule type" value="Genomic_DNA"/>
</dbReference>
<evidence type="ECO:0000313" key="2">
    <source>
        <dbReference type="EMBL" id="SDJ88651.1"/>
    </source>
</evidence>
<dbReference type="OrthoDB" id="2447941at2"/>
<keyword evidence="1" id="KW-0812">Transmembrane</keyword>
<sequence>MFDANLFFKSRFSSHMKEISRYLKYIFNGHIVVAMLFFISALAYYYQQWLAALPEGFPTALVISVLFGIIAAYSPARTLLKEADLVFLLPAETKMGSYFRSTLIYSFVVQLYLLALAAAALAPLYSAAYPERGGQSYLFLLLLLGILKIWHLAATWWILKVRDNNIRLVDFTARTLLTIAVFYLLINQALLLAALAMLLLAFVFAYDFYLAKKNPGIVWDVLVEKDNNRMRAFYRLANMFTDVPHLKNQIKKRHWLVSLLVKSVPFKQQRSFDYLFRITTVRSSDYIGIYTRLIIIGGLAAYFVPNLWMKIIFCLLFIYLTAFQLMSLWKHHRTIVWMDLYPVNLQWRRQALLKWLLQLLLAQTFLFGLLFIFMESLTGMVVVWAGGLAFSYLFVNGYVKKRLT</sequence>
<feature type="transmembrane region" description="Helical" evidence="1">
    <location>
        <begin position="380"/>
        <end position="399"/>
    </location>
</feature>
<dbReference type="STRING" id="407036.SAMN05216243_1304"/>
<feature type="transmembrane region" description="Helical" evidence="1">
    <location>
        <begin position="25"/>
        <end position="45"/>
    </location>
</feature>
<keyword evidence="1" id="KW-1133">Transmembrane helix</keyword>
<feature type="transmembrane region" description="Helical" evidence="1">
    <location>
        <begin position="57"/>
        <end position="76"/>
    </location>
</feature>
<protein>
    <submittedName>
        <fullName evidence="2">ABC-2 type transport system permease protein</fullName>
    </submittedName>
</protein>
<accession>A0A1G8XDV2</accession>
<keyword evidence="1" id="KW-0472">Membrane</keyword>
<feature type="transmembrane region" description="Helical" evidence="1">
    <location>
        <begin position="310"/>
        <end position="329"/>
    </location>
</feature>
<evidence type="ECO:0000256" key="1">
    <source>
        <dbReference type="SAM" id="Phobius"/>
    </source>
</evidence>
<reference evidence="2 3" key="1">
    <citation type="submission" date="2016-10" db="EMBL/GenBank/DDBJ databases">
        <authorList>
            <person name="de Groot N.N."/>
        </authorList>
    </citation>
    <scope>NUCLEOTIDE SEQUENCE [LARGE SCALE GENOMIC DNA]</scope>
    <source>
        <strain evidence="2 3">CGMCC 1.6502</strain>
    </source>
</reference>
<gene>
    <name evidence="2" type="ORF">SAMN05216243_1304</name>
</gene>
<keyword evidence="3" id="KW-1185">Reference proteome</keyword>
<proteinExistence type="predicted"/>
<dbReference type="PIRSF" id="PIRSF037259">
    <property type="entry name" value="EcsB_ABC"/>
    <property type="match status" value="1"/>
</dbReference>
<name>A0A1G8XDV2_9BACI</name>
<organism evidence="2 3">
    <name type="scientific">Sediminibacillus albus</name>
    <dbReference type="NCBI Taxonomy" id="407036"/>
    <lineage>
        <taxon>Bacteria</taxon>
        <taxon>Bacillati</taxon>
        <taxon>Bacillota</taxon>
        <taxon>Bacilli</taxon>
        <taxon>Bacillales</taxon>
        <taxon>Bacillaceae</taxon>
        <taxon>Sediminibacillus</taxon>
    </lineage>
</organism>
<dbReference type="GO" id="GO:0016020">
    <property type="term" value="C:membrane"/>
    <property type="evidence" value="ECO:0007669"/>
    <property type="project" value="InterPro"/>
</dbReference>
<feature type="transmembrane region" description="Helical" evidence="1">
    <location>
        <begin position="137"/>
        <end position="159"/>
    </location>
</feature>